<organism evidence="2">
    <name type="scientific">hydrothermal vent metagenome</name>
    <dbReference type="NCBI Taxonomy" id="652676"/>
    <lineage>
        <taxon>unclassified sequences</taxon>
        <taxon>metagenomes</taxon>
        <taxon>ecological metagenomes</taxon>
    </lineage>
</organism>
<dbReference type="Pfam" id="PF13416">
    <property type="entry name" value="SBP_bac_8"/>
    <property type="match status" value="1"/>
</dbReference>
<dbReference type="EMBL" id="CZRL01000041">
    <property type="protein sequence ID" value="CUS50842.1"/>
    <property type="molecule type" value="Genomic_DNA"/>
</dbReference>
<dbReference type="SUPFAM" id="SSF53850">
    <property type="entry name" value="Periplasmic binding protein-like II"/>
    <property type="match status" value="1"/>
</dbReference>
<evidence type="ECO:0000256" key="1">
    <source>
        <dbReference type="ARBA" id="ARBA00022729"/>
    </source>
</evidence>
<accession>A0A170PQU5</accession>
<proteinExistence type="predicted"/>
<reference evidence="2" key="1">
    <citation type="submission" date="2015-10" db="EMBL/GenBank/DDBJ databases">
        <authorList>
            <person name="Gilbert D.G."/>
        </authorList>
    </citation>
    <scope>NUCLEOTIDE SEQUENCE</scope>
</reference>
<dbReference type="PANTHER" id="PTHR30222">
    <property type="entry name" value="SPERMIDINE/PUTRESCINE-BINDING PERIPLASMIC PROTEIN"/>
    <property type="match status" value="1"/>
</dbReference>
<dbReference type="InterPro" id="IPR006059">
    <property type="entry name" value="SBP"/>
</dbReference>
<dbReference type="Gene3D" id="3.40.190.10">
    <property type="entry name" value="Periplasmic binding protein-like II"/>
    <property type="match status" value="2"/>
</dbReference>
<gene>
    <name evidence="2" type="ORF">MGWOODY_XGa538</name>
</gene>
<protein>
    <submittedName>
        <fullName evidence="2">ABC transporter, periplasmic spermidine putrescine-binding protein PotD (TC 3.A.1.11.1)</fullName>
    </submittedName>
</protein>
<name>A0A170PQU5_9ZZZZ</name>
<dbReference type="CDD" id="cd13589">
    <property type="entry name" value="PBP2_polyamine_RpCGA009"/>
    <property type="match status" value="1"/>
</dbReference>
<keyword evidence="1" id="KW-0732">Signal</keyword>
<evidence type="ECO:0000313" key="2">
    <source>
        <dbReference type="EMBL" id="CUS50842.1"/>
    </source>
</evidence>
<sequence length="353" mass="37855">MKIKQLVSSVGVALVVSLAGASANAGEITVASWGGSFQAAQSKAIFQPVAKAMGITINEESYKGIGQVRTKVAAGAVPWDIIDTGAGGGARGCQEGILIDLDYDIIDVSNFIPGTYLSCCVGTITYSTVPAWNTETYGMNGPRGWADFWDVKKFPGTRSIRGKMHGMLEPALMADGVPMDQIYKVLSSEAGITRALDKIRELKPHVAVWWGSGAQHAQLMKDGEVDMSTGWNGRFDVAKADGAKVAYHYDQALLDYDCFGIPKGAPNPDLAMKALAEFSKPEFQADMPKYINYGPTNSLAYTMGKMSDEVVAGLPSSPANAAVQLLIGASGGFEWYAKWEKLASEMYQDMMTE</sequence>
<dbReference type="PANTHER" id="PTHR30222:SF2">
    <property type="entry name" value="ABC TRANSPORTER SUBSTRATE-BINDING PROTEIN"/>
    <property type="match status" value="1"/>
</dbReference>
<dbReference type="AlphaFoldDB" id="A0A170PQU5"/>